<gene>
    <name evidence="2" type="ORF">CSTERTH_05595</name>
</gene>
<evidence type="ECO:0000256" key="1">
    <source>
        <dbReference type="SAM" id="Phobius"/>
    </source>
</evidence>
<proteinExistence type="predicted"/>
<sequence>MEHKGNTLKMLLTLPVRQNRLYAAKYVSVFIIMAAVCMVQVISVAIFGLTNSFARPVPVFLLSGFLTGTVMVSMTVIALQQWLSMAVKNQAFALAFGMIGGFLGVVADLFPEKVRKIFIWSYYTGLCPVTQVYMNGSVWFTVRDHGSLLSSAARLIIVGIVFYFAGSIHVSKQEI</sequence>
<reference evidence="2 3" key="1">
    <citation type="submission" date="2016-02" db="EMBL/GenBank/DDBJ databases">
        <title>Comparison of Clostridium stercorarium subspecies using comparative genomics and transcriptomics.</title>
        <authorList>
            <person name="Schellenberg J."/>
            <person name="Thallinger G."/>
            <person name="Levin D.B."/>
            <person name="Zhang X."/>
            <person name="Alvare G."/>
            <person name="Fristensky B."/>
            <person name="Sparling R."/>
        </authorList>
    </citation>
    <scope>NUCLEOTIDE SEQUENCE [LARGE SCALE GENOMIC DNA]</scope>
    <source>
        <strain evidence="2 3">DSM 2910</strain>
    </source>
</reference>
<protein>
    <submittedName>
        <fullName evidence="2">ABC transporter permease</fullName>
    </submittedName>
</protein>
<organism evidence="2 3">
    <name type="scientific">Thermoclostridium stercorarium subsp. thermolacticum DSM 2910</name>
    <dbReference type="NCBI Taxonomy" id="1121336"/>
    <lineage>
        <taxon>Bacteria</taxon>
        <taxon>Bacillati</taxon>
        <taxon>Bacillota</taxon>
        <taxon>Clostridia</taxon>
        <taxon>Eubacteriales</taxon>
        <taxon>Oscillospiraceae</taxon>
        <taxon>Thermoclostridium</taxon>
    </lineage>
</organism>
<dbReference type="Proteomes" id="UP000092971">
    <property type="component" value="Chromosome"/>
</dbReference>
<keyword evidence="1" id="KW-0812">Transmembrane</keyword>
<feature type="transmembrane region" description="Helical" evidence="1">
    <location>
        <begin position="21"/>
        <end position="47"/>
    </location>
</feature>
<keyword evidence="1" id="KW-0472">Membrane</keyword>
<feature type="transmembrane region" description="Helical" evidence="1">
    <location>
        <begin position="152"/>
        <end position="170"/>
    </location>
</feature>
<accession>A0A1B1YGU9</accession>
<dbReference type="Pfam" id="PF12730">
    <property type="entry name" value="ABC2_membrane_4"/>
    <property type="match status" value="1"/>
</dbReference>
<feature type="transmembrane region" description="Helical" evidence="1">
    <location>
        <begin position="59"/>
        <end position="79"/>
    </location>
</feature>
<feature type="transmembrane region" description="Helical" evidence="1">
    <location>
        <begin position="117"/>
        <end position="140"/>
    </location>
</feature>
<dbReference type="CDD" id="cd21809">
    <property type="entry name" value="ABC-2_lan_permease-like"/>
    <property type="match status" value="1"/>
</dbReference>
<feature type="transmembrane region" description="Helical" evidence="1">
    <location>
        <begin position="91"/>
        <end position="111"/>
    </location>
</feature>
<keyword evidence="1" id="KW-1133">Transmembrane helix</keyword>
<dbReference type="AlphaFoldDB" id="A0A1B1YGU9"/>
<evidence type="ECO:0000313" key="3">
    <source>
        <dbReference type="Proteomes" id="UP000092971"/>
    </source>
</evidence>
<dbReference type="EMBL" id="CP014672">
    <property type="protein sequence ID" value="ANW99997.1"/>
    <property type="molecule type" value="Genomic_DNA"/>
</dbReference>
<name>A0A1B1YGU9_THEST</name>
<evidence type="ECO:0000313" key="2">
    <source>
        <dbReference type="EMBL" id="ANW99997.1"/>
    </source>
</evidence>